<organism evidence="4 5">
    <name type="scientific">Mycolicibacterium vaccae ATCC 25954</name>
    <dbReference type="NCBI Taxonomy" id="1194972"/>
    <lineage>
        <taxon>Bacteria</taxon>
        <taxon>Bacillati</taxon>
        <taxon>Actinomycetota</taxon>
        <taxon>Actinomycetes</taxon>
        <taxon>Mycobacteriales</taxon>
        <taxon>Mycobacteriaceae</taxon>
        <taxon>Mycolicibacterium</taxon>
    </lineage>
</organism>
<dbReference type="PATRIC" id="fig|1194972.3.peg.1550"/>
<evidence type="ECO:0000256" key="1">
    <source>
        <dbReference type="ARBA" id="ARBA00022729"/>
    </source>
</evidence>
<comment type="caution">
    <text evidence="4">The sequence shown here is derived from an EMBL/GenBank/DDBJ whole genome shotgun (WGS) entry which is preliminary data.</text>
</comment>
<dbReference type="HOGENOM" id="CLU_1198731_0_0_11"/>
<dbReference type="eggNOG" id="ENOG5031HCS">
    <property type="taxonomic scope" value="Bacteria"/>
</dbReference>
<evidence type="ECO:0000313" key="4">
    <source>
        <dbReference type="EMBL" id="EJZ10822.1"/>
    </source>
</evidence>
<gene>
    <name evidence="4" type="ORF">MVAC_07704</name>
</gene>
<dbReference type="PROSITE" id="PS51257">
    <property type="entry name" value="PROKAR_LIPOPROTEIN"/>
    <property type="match status" value="1"/>
</dbReference>
<keyword evidence="1 3" id="KW-0732">Signal</keyword>
<sequence>MRSTTTISALAAVAVVLGTSVSGCASGRDDGAGTATTETSAAASGTGSAGTATAPADHRTLDDYLKANGVTQTVVKAGEPGVPGVELPMPDGWEPVTDAGAAPPDAYGAIFLTAAKGTANPPAILVRMVRLDGGTFDVGKILELAPKAVTSLPMWTGPEIGTPGEVGGFPSSEIAGRADVDGIPNFVARETVVIPGPQHTYLLALDAQGPLDQQQDLLAAMSVIDERTTITP</sequence>
<protein>
    <submittedName>
        <fullName evidence="4">LpqN</fullName>
    </submittedName>
</protein>
<name>K0UUF6_MYCVA</name>
<keyword evidence="5" id="KW-1185">Reference proteome</keyword>
<dbReference type="Pfam" id="PF10738">
    <property type="entry name" value="Lpp-LpqN"/>
    <property type="match status" value="1"/>
</dbReference>
<accession>K0UUF6</accession>
<dbReference type="Gene3D" id="3.40.1000.10">
    <property type="entry name" value="Mog1/PsbP, alpha/beta/alpha sandwich"/>
    <property type="match status" value="1"/>
</dbReference>
<reference evidence="4 5" key="1">
    <citation type="journal article" date="2012" name="J. Bacteriol.">
        <title>Complete Genome Sequence of Mycobacterium vaccae Type Strain ATCC 25954.</title>
        <authorList>
            <person name="Ho Y.S."/>
            <person name="Adroub S.A."/>
            <person name="Abadi M."/>
            <person name="Al Alwan B."/>
            <person name="Alkhateeb R."/>
            <person name="Gao G."/>
            <person name="Ragab A."/>
            <person name="Ali S."/>
            <person name="van Soolingen D."/>
            <person name="Bitter W."/>
            <person name="Pain A."/>
            <person name="Abdallah A.M."/>
        </authorList>
    </citation>
    <scope>NUCLEOTIDE SEQUENCE [LARGE SCALE GENOMIC DNA]</scope>
    <source>
        <strain evidence="4 5">ATCC 25954</strain>
    </source>
</reference>
<dbReference type="EMBL" id="ALQA01000012">
    <property type="protein sequence ID" value="EJZ10822.1"/>
    <property type="molecule type" value="Genomic_DNA"/>
</dbReference>
<evidence type="ECO:0000313" key="5">
    <source>
        <dbReference type="Proteomes" id="UP000006072"/>
    </source>
</evidence>
<dbReference type="Proteomes" id="UP000006072">
    <property type="component" value="Unassembled WGS sequence"/>
</dbReference>
<proteinExistence type="predicted"/>
<feature type="signal peptide" evidence="3">
    <location>
        <begin position="1"/>
        <end position="25"/>
    </location>
</feature>
<dbReference type="InterPro" id="IPR019674">
    <property type="entry name" value="Lipoprotein_LpqN/LpqT-like"/>
</dbReference>
<feature type="region of interest" description="Disordered" evidence="2">
    <location>
        <begin position="25"/>
        <end position="55"/>
    </location>
</feature>
<dbReference type="AlphaFoldDB" id="K0UUF6"/>
<evidence type="ECO:0000256" key="2">
    <source>
        <dbReference type="SAM" id="MobiDB-lite"/>
    </source>
</evidence>
<evidence type="ECO:0000256" key="3">
    <source>
        <dbReference type="SAM" id="SignalP"/>
    </source>
</evidence>
<feature type="chain" id="PRO_5039009296" evidence="3">
    <location>
        <begin position="26"/>
        <end position="232"/>
    </location>
</feature>
<feature type="compositionally biased region" description="Low complexity" evidence="2">
    <location>
        <begin position="32"/>
        <end position="55"/>
    </location>
</feature>
<dbReference type="RefSeq" id="WP_003929521.1">
    <property type="nucleotide sequence ID" value="NZ_JH814687.1"/>
</dbReference>